<keyword evidence="1" id="KW-1185">Reference proteome</keyword>
<evidence type="ECO:0000313" key="2">
    <source>
        <dbReference type="WBParaSite" id="ACRNAN_scaffold4695.g30124.t1"/>
    </source>
</evidence>
<evidence type="ECO:0000313" key="1">
    <source>
        <dbReference type="Proteomes" id="UP000887540"/>
    </source>
</evidence>
<dbReference type="WBParaSite" id="ACRNAN_scaffold4695.g30124.t1">
    <property type="protein sequence ID" value="ACRNAN_scaffold4695.g30124.t1"/>
    <property type="gene ID" value="ACRNAN_scaffold4695.g30124"/>
</dbReference>
<accession>A0A914DZR6</accession>
<reference evidence="2" key="1">
    <citation type="submission" date="2022-11" db="UniProtKB">
        <authorList>
            <consortium name="WormBaseParasite"/>
        </authorList>
    </citation>
    <scope>IDENTIFICATION</scope>
</reference>
<protein>
    <submittedName>
        <fullName evidence="2">Uncharacterized protein</fullName>
    </submittedName>
</protein>
<organism evidence="1 2">
    <name type="scientific">Acrobeloides nanus</name>
    <dbReference type="NCBI Taxonomy" id="290746"/>
    <lineage>
        <taxon>Eukaryota</taxon>
        <taxon>Metazoa</taxon>
        <taxon>Ecdysozoa</taxon>
        <taxon>Nematoda</taxon>
        <taxon>Chromadorea</taxon>
        <taxon>Rhabditida</taxon>
        <taxon>Tylenchina</taxon>
        <taxon>Cephalobomorpha</taxon>
        <taxon>Cephaloboidea</taxon>
        <taxon>Cephalobidae</taxon>
        <taxon>Acrobeloides</taxon>
    </lineage>
</organism>
<proteinExistence type="predicted"/>
<dbReference type="Proteomes" id="UP000887540">
    <property type="component" value="Unplaced"/>
</dbReference>
<sequence>MAKILNIRTDLTEIGDELECADAHYGFVMSTNSSYQADKIWCVNCNKMVQDLEDAVNSNEFKQMDWIYLSKTDNGYSCRLAKAQFQLRMRNNRIEAETPFVHFNVGIDFDKVGHSPPFGRVGIFFHHTMPSEIYHMVWASFVDEELVGPLQDAAQKYNVRWVISKSDKPVKLNISEFLGLRDDNWEKFLEYGVIVKKEPMVAFVWHNLHGICYFKPQNIVGHCPNVGEGVGGVFIQDNDGRWHLCNATPIKVRFQGIYPFDIPLTNDTSDAILLQVDFEKFQKVENSHPTVYTIAGFTTSDDEYCVLDNYKGQFISKVVIKWNEESRSFMIVHVLKETTLVGEVGSTIMLMYACVVAENERKIVMMANSHPARSYRFLCGRSLFHEPPEVGEWYQIYVKLNMKKPIIPDLFNEDNLPPIPFYTTIIRVNPCGGYRNCAS</sequence>
<dbReference type="AlphaFoldDB" id="A0A914DZR6"/>
<name>A0A914DZR6_9BILA</name>